<evidence type="ECO:0000313" key="2">
    <source>
        <dbReference type="EMBL" id="SDW84107.1"/>
    </source>
</evidence>
<keyword evidence="3" id="KW-1185">Reference proteome</keyword>
<feature type="domain" description="Na+-translocating membrane potential-generating system MpsC" evidence="1">
    <location>
        <begin position="9"/>
        <end position="111"/>
    </location>
</feature>
<name>A0A1H2WU73_9BACI</name>
<dbReference type="EMBL" id="FNNC01000006">
    <property type="protein sequence ID" value="SDW84107.1"/>
    <property type="molecule type" value="Genomic_DNA"/>
</dbReference>
<organism evidence="2 3">
    <name type="scientific">Marinococcus luteus</name>
    <dbReference type="NCBI Taxonomy" id="1122204"/>
    <lineage>
        <taxon>Bacteria</taxon>
        <taxon>Bacillati</taxon>
        <taxon>Bacillota</taxon>
        <taxon>Bacilli</taxon>
        <taxon>Bacillales</taxon>
        <taxon>Bacillaceae</taxon>
        <taxon>Marinococcus</taxon>
    </lineage>
</organism>
<accession>A0A1H2WU73</accession>
<dbReference type="OrthoDB" id="2677857at2"/>
<dbReference type="Proteomes" id="UP000199488">
    <property type="component" value="Unassembled WGS sequence"/>
</dbReference>
<gene>
    <name evidence="2" type="ORF">SAMN05421781_2495</name>
</gene>
<protein>
    <submittedName>
        <fullName evidence="2">Uncharacterized protein YbcI</fullName>
    </submittedName>
</protein>
<sequence>MEQQQTEAQMIAAYTGKALRDHFGKGPVNIHVSFKRPFLIMNVKDFLGPMENILLQQNEEQRVAKSREFIMHEFCPRIQPDIEDMINGIIKEWYFDWNLKAHSGMIWAIMDEEPPKKFPWPGELSQKAFERKIVNLSIKGQKEPEYTEAYWIDERSIMIYRSGVFVEIEKELIHAGFGEQLKIAKRPMERRLFKEEHMEPILQRKITDVFTDWNFSADKGYMVLALEPEKKR</sequence>
<evidence type="ECO:0000259" key="1">
    <source>
        <dbReference type="Pfam" id="PF10057"/>
    </source>
</evidence>
<proteinExistence type="predicted"/>
<evidence type="ECO:0000313" key="3">
    <source>
        <dbReference type="Proteomes" id="UP000199488"/>
    </source>
</evidence>
<dbReference type="Pfam" id="PF10057">
    <property type="entry name" value="MpsC"/>
    <property type="match status" value="1"/>
</dbReference>
<dbReference type="RefSeq" id="WP_091615671.1">
    <property type="nucleotide sequence ID" value="NZ_FNNC01000006.1"/>
</dbReference>
<dbReference type="InterPro" id="IPR018745">
    <property type="entry name" value="MpsC"/>
</dbReference>
<reference evidence="2 3" key="1">
    <citation type="submission" date="2016-10" db="EMBL/GenBank/DDBJ databases">
        <authorList>
            <person name="de Groot N.N."/>
        </authorList>
    </citation>
    <scope>NUCLEOTIDE SEQUENCE [LARGE SCALE GENOMIC DNA]</scope>
    <source>
        <strain evidence="2 3">DSM 23126</strain>
    </source>
</reference>
<dbReference type="AlphaFoldDB" id="A0A1H2WU73"/>